<evidence type="ECO:0000256" key="1">
    <source>
        <dbReference type="ARBA" id="ARBA00010199"/>
    </source>
</evidence>
<keyword evidence="2" id="KW-0472">Membrane</keyword>
<dbReference type="EMBL" id="LXFE01000442">
    <property type="protein sequence ID" value="OLL25308.1"/>
    <property type="molecule type" value="Genomic_DNA"/>
</dbReference>
<proteinExistence type="inferred from homology"/>
<name>A0A1U7LRQ9_NEOID</name>
<dbReference type="GO" id="GO:0015297">
    <property type="term" value="F:antiporter activity"/>
    <property type="evidence" value="ECO:0007669"/>
    <property type="project" value="InterPro"/>
</dbReference>
<keyword evidence="2" id="KW-1133">Transmembrane helix</keyword>
<feature type="transmembrane region" description="Helical" evidence="2">
    <location>
        <begin position="56"/>
        <end position="82"/>
    </location>
</feature>
<evidence type="ECO:0000256" key="2">
    <source>
        <dbReference type="SAM" id="Phobius"/>
    </source>
</evidence>
<dbReference type="PANTHER" id="PTHR11206">
    <property type="entry name" value="MULTIDRUG RESISTANCE PROTEIN"/>
    <property type="match status" value="1"/>
</dbReference>
<evidence type="ECO:0000313" key="4">
    <source>
        <dbReference type="Proteomes" id="UP000186594"/>
    </source>
</evidence>
<feature type="transmembrane region" description="Helical" evidence="2">
    <location>
        <begin position="137"/>
        <end position="156"/>
    </location>
</feature>
<dbReference type="InterPro" id="IPR002528">
    <property type="entry name" value="MATE_fam"/>
</dbReference>
<gene>
    <name evidence="3" type="ORF">NEOLI_005383</name>
</gene>
<dbReference type="Proteomes" id="UP000186594">
    <property type="component" value="Unassembled WGS sequence"/>
</dbReference>
<evidence type="ECO:0000313" key="3">
    <source>
        <dbReference type="EMBL" id="OLL25308.1"/>
    </source>
</evidence>
<organism evidence="3 4">
    <name type="scientific">Neolecta irregularis (strain DAH-3)</name>
    <dbReference type="NCBI Taxonomy" id="1198029"/>
    <lineage>
        <taxon>Eukaryota</taxon>
        <taxon>Fungi</taxon>
        <taxon>Dikarya</taxon>
        <taxon>Ascomycota</taxon>
        <taxon>Taphrinomycotina</taxon>
        <taxon>Neolectales</taxon>
        <taxon>Neolectaceae</taxon>
        <taxon>Neolecta</taxon>
    </lineage>
</organism>
<feature type="transmembrane region" description="Helical" evidence="2">
    <location>
        <begin position="209"/>
        <end position="228"/>
    </location>
</feature>
<dbReference type="Pfam" id="PF01554">
    <property type="entry name" value="MatE"/>
    <property type="match status" value="2"/>
</dbReference>
<comment type="caution">
    <text evidence="3">The sequence shown here is derived from an EMBL/GenBank/DDBJ whole genome shotgun (WGS) entry which is preliminary data.</text>
</comment>
<accession>A0A1U7LRQ9</accession>
<dbReference type="GO" id="GO:0016020">
    <property type="term" value="C:membrane"/>
    <property type="evidence" value="ECO:0007669"/>
    <property type="project" value="InterPro"/>
</dbReference>
<protein>
    <submittedName>
        <fullName evidence="3">Putative transporter</fullName>
    </submittedName>
</protein>
<dbReference type="STRING" id="1198029.A0A1U7LRQ9"/>
<keyword evidence="2" id="KW-0812">Transmembrane</keyword>
<dbReference type="OMA" id="AYSNEEQ"/>
<feature type="transmembrane region" description="Helical" evidence="2">
    <location>
        <begin position="176"/>
        <end position="197"/>
    </location>
</feature>
<sequence>MKVALVGVPAYAIFEVEKTFLQAQGIFSASTYVLFLTTPINVILCYVLVWNPKIGFGFLGAPAAVCITYWLQAVLLTLYIAYVNGKQAWCGFSNRAFIDWGPMIKLAIPGIIMWAAFEILSLAAAFISSNALAAQSILGTTTSILFQIPFAVSVAVSTRIGNLLGAGLVKSANMAANVGTVMALILGLFTWAGLFLLRHTLGKLFTGDAKVIALVASIVPLVAGFAILDCFSAVAGGILRGTGKQKIGGCANASSFFGFH</sequence>
<comment type="similarity">
    <text evidence="1">Belongs to the multi antimicrobial extrusion (MATE) (TC 2.A.66.1) family.</text>
</comment>
<feature type="transmembrane region" description="Helical" evidence="2">
    <location>
        <begin position="26"/>
        <end position="49"/>
    </location>
</feature>
<feature type="transmembrane region" description="Helical" evidence="2">
    <location>
        <begin position="102"/>
        <end position="125"/>
    </location>
</feature>
<keyword evidence="4" id="KW-1185">Reference proteome</keyword>
<reference evidence="3 4" key="1">
    <citation type="submission" date="2016-04" db="EMBL/GenBank/DDBJ databases">
        <title>Evolutionary innovation and constraint leading to complex multicellularity in the Ascomycota.</title>
        <authorList>
            <person name="Cisse O."/>
            <person name="Nguyen A."/>
            <person name="Hewitt D.A."/>
            <person name="Jedd G."/>
            <person name="Stajich J.E."/>
        </authorList>
    </citation>
    <scope>NUCLEOTIDE SEQUENCE [LARGE SCALE GENOMIC DNA]</scope>
    <source>
        <strain evidence="3 4">DAH-3</strain>
    </source>
</reference>
<dbReference type="OrthoDB" id="2126698at2759"/>
<dbReference type="AlphaFoldDB" id="A0A1U7LRQ9"/>
<dbReference type="GO" id="GO:0042910">
    <property type="term" value="F:xenobiotic transmembrane transporter activity"/>
    <property type="evidence" value="ECO:0007669"/>
    <property type="project" value="InterPro"/>
</dbReference>